<proteinExistence type="predicted"/>
<dbReference type="PATRIC" id="fig|246787.4.peg.3977"/>
<dbReference type="GO" id="GO:0005737">
    <property type="term" value="C:cytoplasm"/>
    <property type="evidence" value="ECO:0007669"/>
    <property type="project" value="TreeGrafter"/>
</dbReference>
<dbReference type="EMBL" id="CP012801">
    <property type="protein sequence ID" value="ALJ61062.1"/>
    <property type="molecule type" value="Genomic_DNA"/>
</dbReference>
<dbReference type="Gene3D" id="3.30.930.10">
    <property type="entry name" value="Bira Bifunctional Protein, Domain 2"/>
    <property type="match status" value="1"/>
</dbReference>
<reference evidence="3 4" key="1">
    <citation type="journal article" date="2015" name="Science">
        <title>Genetic determinants of in vivo fitness and diet responsiveness in multiple human gut Bacteroides.</title>
        <authorList>
            <person name="Wu M."/>
            <person name="McNulty N.P."/>
            <person name="Rodionov D.A."/>
            <person name="Khoroshkin M.S."/>
            <person name="Griffin N.W."/>
            <person name="Cheng J."/>
            <person name="Latreille P."/>
            <person name="Kerstetter R.A."/>
            <person name="Terrapon N."/>
            <person name="Henrissat B."/>
            <person name="Osterman A.L."/>
            <person name="Gordon J.I."/>
        </authorList>
    </citation>
    <scope>NUCLEOTIDE SEQUENCE [LARGE SCALE GENOMIC DNA]</scope>
    <source>
        <strain evidence="3 4">WH2</strain>
    </source>
</reference>
<dbReference type="Proteomes" id="UP000061809">
    <property type="component" value="Chromosome"/>
</dbReference>
<evidence type="ECO:0000256" key="1">
    <source>
        <dbReference type="ARBA" id="ARBA00022598"/>
    </source>
</evidence>
<dbReference type="Pfam" id="PF03099">
    <property type="entry name" value="BPL_LplA_LipB"/>
    <property type="match status" value="1"/>
</dbReference>
<dbReference type="PROSITE" id="PS51733">
    <property type="entry name" value="BPL_LPL_CATALYTIC"/>
    <property type="match status" value="1"/>
</dbReference>
<dbReference type="SUPFAM" id="SSF55681">
    <property type="entry name" value="Class II aaRS and biotin synthetases"/>
    <property type="match status" value="1"/>
</dbReference>
<dbReference type="PANTHER" id="PTHR12835">
    <property type="entry name" value="BIOTIN PROTEIN LIGASE"/>
    <property type="match status" value="1"/>
</dbReference>
<evidence type="ECO:0000313" key="3">
    <source>
        <dbReference type="EMBL" id="ALJ61062.1"/>
    </source>
</evidence>
<dbReference type="KEGG" id="bcel:BcellWH2_03840"/>
<feature type="domain" description="BPL/LPL catalytic" evidence="2">
    <location>
        <begin position="3"/>
        <end position="194"/>
    </location>
</feature>
<protein>
    <submittedName>
        <fullName evidence="3">Bifunctional ligase/repressor BirA</fullName>
        <ecNumber evidence="3">6.3.4.15</ecNumber>
    </submittedName>
</protein>
<dbReference type="InterPro" id="IPR004408">
    <property type="entry name" value="Biotin_CoA_COase_ligase"/>
</dbReference>
<dbReference type="InterPro" id="IPR004143">
    <property type="entry name" value="BPL_LPL_catalytic"/>
</dbReference>
<dbReference type="eggNOG" id="COG0340">
    <property type="taxonomic scope" value="Bacteria"/>
</dbReference>
<dbReference type="AlphaFoldDB" id="A0A0P0GME8"/>
<evidence type="ECO:0000313" key="4">
    <source>
        <dbReference type="Proteomes" id="UP000061809"/>
    </source>
</evidence>
<name>A0A0P0GME8_9BACE</name>
<dbReference type="GO" id="GO:0004077">
    <property type="term" value="F:biotin--[biotin carboxyl-carrier protein] ligase activity"/>
    <property type="evidence" value="ECO:0007669"/>
    <property type="project" value="UniProtKB-EC"/>
</dbReference>
<keyword evidence="1 3" id="KW-0436">Ligase</keyword>
<organism evidence="3 4">
    <name type="scientific">Bacteroides cellulosilyticus</name>
    <dbReference type="NCBI Taxonomy" id="246787"/>
    <lineage>
        <taxon>Bacteria</taxon>
        <taxon>Pseudomonadati</taxon>
        <taxon>Bacteroidota</taxon>
        <taxon>Bacteroidia</taxon>
        <taxon>Bacteroidales</taxon>
        <taxon>Bacteroidaceae</taxon>
        <taxon>Bacteroides</taxon>
    </lineage>
</organism>
<dbReference type="InterPro" id="IPR045864">
    <property type="entry name" value="aa-tRNA-synth_II/BPL/LPL"/>
</dbReference>
<dbReference type="NCBIfam" id="TIGR00121">
    <property type="entry name" value="birA_ligase"/>
    <property type="match status" value="1"/>
</dbReference>
<gene>
    <name evidence="3" type="primary">birA</name>
    <name evidence="3" type="ORF">BcellWH2_03840</name>
</gene>
<dbReference type="GeneID" id="66310393"/>
<accession>A0A0P0GME8</accession>
<dbReference type="STRING" id="246787.BcellWH2_03840"/>
<evidence type="ECO:0000259" key="2">
    <source>
        <dbReference type="PROSITE" id="PS51733"/>
    </source>
</evidence>
<dbReference type="PANTHER" id="PTHR12835:SF5">
    <property type="entry name" value="BIOTIN--PROTEIN LIGASE"/>
    <property type="match status" value="1"/>
</dbReference>
<sequence length="263" mass="30346">MKKELNLMITPAEFPVPLIILPETDSTNNYLTQLCNEQQSAVREFTTVIAERQTAGKGQRGNSWESEDCRNITFSFVLYPTFIEARRQFILSQIVSLSIKEELDQWTEGISIKWPNDIYWNEKKICGILIENDLSGHHIGRSISGIGVNINQDVFRSNAPNPISLKQITGKDHDRYLILANIMKRVKEYYTLLQADTSNNAADIITERYVRSLFRRNGFHRYADADGEFLACLLRVEPDGRFILKDQTGKERGYLFKEVQYLL</sequence>
<dbReference type="RefSeq" id="WP_007219625.1">
    <property type="nucleotide sequence ID" value="NZ_CABMLT010000010.1"/>
</dbReference>
<dbReference type="EC" id="6.3.4.15" evidence="3"/>
<dbReference type="CDD" id="cd16442">
    <property type="entry name" value="BPL"/>
    <property type="match status" value="1"/>
</dbReference>